<name>A0A0E0EIR7_9ORYZ</name>
<reference evidence="1" key="1">
    <citation type="submission" date="2015-04" db="UniProtKB">
        <authorList>
            <consortium name="EnsemblPlants"/>
        </authorList>
    </citation>
    <scope>IDENTIFICATION</scope>
</reference>
<proteinExistence type="predicted"/>
<accession>A0A0E0EIR7</accession>
<keyword evidence="2" id="KW-1185">Reference proteome</keyword>
<reference evidence="1" key="2">
    <citation type="submission" date="2018-05" db="EMBL/GenBank/DDBJ databases">
        <title>OmerRS3 (Oryza meridionalis Reference Sequence Version 3).</title>
        <authorList>
            <person name="Zhang J."/>
            <person name="Kudrna D."/>
            <person name="Lee S."/>
            <person name="Talag J."/>
            <person name="Welchert J."/>
            <person name="Wing R.A."/>
        </authorList>
    </citation>
    <scope>NUCLEOTIDE SEQUENCE [LARGE SCALE GENOMIC DNA]</scope>
    <source>
        <strain evidence="1">cv. OR44</strain>
    </source>
</reference>
<dbReference type="Gramene" id="OMERI08G05020.1">
    <property type="protein sequence ID" value="OMERI08G05020.1"/>
    <property type="gene ID" value="OMERI08G05020"/>
</dbReference>
<dbReference type="HOGENOM" id="CLU_2708994_0_0_1"/>
<protein>
    <submittedName>
        <fullName evidence="1">Uncharacterized protein</fullName>
    </submittedName>
</protein>
<dbReference type="EnsemblPlants" id="OMERI08G05020.1">
    <property type="protein sequence ID" value="OMERI08G05020.1"/>
    <property type="gene ID" value="OMERI08G05020"/>
</dbReference>
<organism evidence="1">
    <name type="scientific">Oryza meridionalis</name>
    <dbReference type="NCBI Taxonomy" id="40149"/>
    <lineage>
        <taxon>Eukaryota</taxon>
        <taxon>Viridiplantae</taxon>
        <taxon>Streptophyta</taxon>
        <taxon>Embryophyta</taxon>
        <taxon>Tracheophyta</taxon>
        <taxon>Spermatophyta</taxon>
        <taxon>Magnoliopsida</taxon>
        <taxon>Liliopsida</taxon>
        <taxon>Poales</taxon>
        <taxon>Poaceae</taxon>
        <taxon>BOP clade</taxon>
        <taxon>Oryzoideae</taxon>
        <taxon>Oryzeae</taxon>
        <taxon>Oryzinae</taxon>
        <taxon>Oryza</taxon>
    </lineage>
</organism>
<dbReference type="AlphaFoldDB" id="A0A0E0EIR7"/>
<evidence type="ECO:0000313" key="1">
    <source>
        <dbReference type="EnsemblPlants" id="OMERI08G05020.1"/>
    </source>
</evidence>
<dbReference type="Proteomes" id="UP000008021">
    <property type="component" value="Chromosome 8"/>
</dbReference>
<sequence length="73" mass="8306">MITGEELAVRLRRSIIAGGPHKRRLRRSIFAGGKERVPAIFAGVAYVVAGKLLWHWEEKEEEARAILSRMLNH</sequence>
<evidence type="ECO:0000313" key="2">
    <source>
        <dbReference type="Proteomes" id="UP000008021"/>
    </source>
</evidence>